<dbReference type="EMBL" id="MFGO01000005">
    <property type="protein sequence ID" value="OGF41760.1"/>
    <property type="molecule type" value="Genomic_DNA"/>
</dbReference>
<dbReference type="AlphaFoldDB" id="A0A1F5TS14"/>
<evidence type="ECO:0000256" key="1">
    <source>
        <dbReference type="SAM" id="MobiDB-lite"/>
    </source>
</evidence>
<dbReference type="Gene3D" id="3.30.420.130">
    <property type="entry name" value="Dinitrogenase iron-molybdenum cofactor biosynthesis domain"/>
    <property type="match status" value="1"/>
</dbReference>
<name>A0A1F5TS14_9BACT</name>
<dbReference type="PANTHER" id="PTHR42983">
    <property type="entry name" value="DINITROGENASE IRON-MOLYBDENUM COFACTOR PROTEIN-RELATED"/>
    <property type="match status" value="1"/>
</dbReference>
<accession>A0A1F5TS14</accession>
<organism evidence="3 4">
    <name type="scientific">Candidatus Falkowbacteria bacterium RIFOXYD2_FULL_34_120</name>
    <dbReference type="NCBI Taxonomy" id="1798007"/>
    <lineage>
        <taxon>Bacteria</taxon>
        <taxon>Candidatus Falkowiibacteriota</taxon>
    </lineage>
</organism>
<evidence type="ECO:0000313" key="3">
    <source>
        <dbReference type="EMBL" id="OGF41760.1"/>
    </source>
</evidence>
<dbReference type="Pfam" id="PF02579">
    <property type="entry name" value="Nitro_FeMo-Co"/>
    <property type="match status" value="1"/>
</dbReference>
<feature type="compositionally biased region" description="Gly residues" evidence="1">
    <location>
        <begin position="22"/>
        <end position="39"/>
    </location>
</feature>
<dbReference type="Proteomes" id="UP000177579">
    <property type="component" value="Unassembled WGS sequence"/>
</dbReference>
<feature type="region of interest" description="Disordered" evidence="1">
    <location>
        <begin position="1"/>
        <end position="49"/>
    </location>
</feature>
<sequence length="163" mass="16463">MSKEQGRGQGQGGGMGKKDGTGRGQGGQGKGQGSCGGGFKQNQGGNQKNMNQLTTSQKIVCVTSSGPGLDDQIDPMFGRCQYFVVVDLDALTFKAHANAGRGGSSGVGVGAVQFVANEGVDTVVTGKVGPKAANAFNVAGIQVITGAGGTVRDVILKQFNKKI</sequence>
<dbReference type="InterPro" id="IPR036105">
    <property type="entry name" value="DiNase_FeMo-co_biosyn_sf"/>
</dbReference>
<dbReference type="PANTHER" id="PTHR42983:SF1">
    <property type="entry name" value="IRON-MOLYBDENUM PROTEIN"/>
    <property type="match status" value="1"/>
</dbReference>
<proteinExistence type="predicted"/>
<feature type="domain" description="Dinitrogenase iron-molybdenum cofactor biosynthesis" evidence="2">
    <location>
        <begin position="70"/>
        <end position="156"/>
    </location>
</feature>
<dbReference type="InterPro" id="IPR003731">
    <property type="entry name" value="Di-Nase_FeMo-co_biosynth"/>
</dbReference>
<feature type="compositionally biased region" description="Low complexity" evidence="1">
    <location>
        <begin position="40"/>
        <end position="49"/>
    </location>
</feature>
<gene>
    <name evidence="3" type="ORF">A2531_05755</name>
</gene>
<evidence type="ECO:0000313" key="4">
    <source>
        <dbReference type="Proteomes" id="UP000177579"/>
    </source>
</evidence>
<reference evidence="3 4" key="1">
    <citation type="journal article" date="2016" name="Nat. Commun.">
        <title>Thousands of microbial genomes shed light on interconnected biogeochemical processes in an aquifer system.</title>
        <authorList>
            <person name="Anantharaman K."/>
            <person name="Brown C.T."/>
            <person name="Hug L.A."/>
            <person name="Sharon I."/>
            <person name="Castelle C.J."/>
            <person name="Probst A.J."/>
            <person name="Thomas B.C."/>
            <person name="Singh A."/>
            <person name="Wilkins M.J."/>
            <person name="Karaoz U."/>
            <person name="Brodie E.L."/>
            <person name="Williams K.H."/>
            <person name="Hubbard S.S."/>
            <person name="Banfield J.F."/>
        </authorList>
    </citation>
    <scope>NUCLEOTIDE SEQUENCE [LARGE SCALE GENOMIC DNA]</scope>
</reference>
<dbReference type="SUPFAM" id="SSF53146">
    <property type="entry name" value="Nitrogenase accessory factor-like"/>
    <property type="match status" value="1"/>
</dbReference>
<evidence type="ECO:0000259" key="2">
    <source>
        <dbReference type="Pfam" id="PF02579"/>
    </source>
</evidence>
<protein>
    <recommendedName>
        <fullName evidence="2">Dinitrogenase iron-molybdenum cofactor biosynthesis domain-containing protein</fullName>
    </recommendedName>
</protein>
<comment type="caution">
    <text evidence="3">The sequence shown here is derived from an EMBL/GenBank/DDBJ whole genome shotgun (WGS) entry which is preliminary data.</text>
</comment>